<proteinExistence type="predicted"/>
<dbReference type="RefSeq" id="WP_232403887.1">
    <property type="nucleotide sequence ID" value="NZ_CP102173.1"/>
</dbReference>
<dbReference type="Proteomes" id="UP001316184">
    <property type="component" value="Chromosome"/>
</dbReference>
<evidence type="ECO:0000313" key="2">
    <source>
        <dbReference type="EMBL" id="UUP13341.1"/>
    </source>
</evidence>
<reference evidence="2 3" key="1">
    <citation type="submission" date="2022-08" db="EMBL/GenBank/DDBJ databases">
        <title>novel species in genus Aeromicrobium.</title>
        <authorList>
            <person name="Ye L."/>
        </authorList>
    </citation>
    <scope>NUCLEOTIDE SEQUENCE [LARGE SCALE GENOMIC DNA]</scope>
    <source>
        <strain evidence="3">zg-Y1379</strain>
    </source>
</reference>
<organism evidence="2 3">
    <name type="scientific">Aeromicrobium wangtongii</name>
    <dbReference type="NCBI Taxonomy" id="2969247"/>
    <lineage>
        <taxon>Bacteria</taxon>
        <taxon>Bacillati</taxon>
        <taxon>Actinomycetota</taxon>
        <taxon>Actinomycetes</taxon>
        <taxon>Propionibacteriales</taxon>
        <taxon>Nocardioidaceae</taxon>
        <taxon>Aeromicrobium</taxon>
    </lineage>
</organism>
<keyword evidence="3" id="KW-1185">Reference proteome</keyword>
<name>A0ABY5M893_9ACTN</name>
<feature type="compositionally biased region" description="Pro residues" evidence="1">
    <location>
        <begin position="234"/>
        <end position="247"/>
    </location>
</feature>
<accession>A0ABY5M893</accession>
<evidence type="ECO:0000256" key="1">
    <source>
        <dbReference type="SAM" id="MobiDB-lite"/>
    </source>
</evidence>
<dbReference type="EMBL" id="CP102173">
    <property type="protein sequence ID" value="UUP13341.1"/>
    <property type="molecule type" value="Genomic_DNA"/>
</dbReference>
<protein>
    <submittedName>
        <fullName evidence="2">Uncharacterized protein</fullName>
    </submittedName>
</protein>
<feature type="region of interest" description="Disordered" evidence="1">
    <location>
        <begin position="194"/>
        <end position="255"/>
    </location>
</feature>
<evidence type="ECO:0000313" key="3">
    <source>
        <dbReference type="Proteomes" id="UP001316184"/>
    </source>
</evidence>
<gene>
    <name evidence="2" type="ORF">NQV15_16050</name>
</gene>
<feature type="compositionally biased region" description="Low complexity" evidence="1">
    <location>
        <begin position="39"/>
        <end position="58"/>
    </location>
</feature>
<sequence length="255" mass="26177">MSQRRLPAAIYWRRRLLLLAVVIGLVWVVQQVTGDDGQSDASAKTDPTTTATTTAAPVPTTPPVPKTVTNGIVDVAVKKAVKPCDPQKVRITPTVRPGQLTRGPVDIGLVVSSTDTAPCTLRPDDAEAIAVISANGTAVWDSTVCKSSLLTTAVPISPQWATMATVQWTGRGSGLHCTTNEGWATPGKYTLQIGTLGGEPGKTTFTLDPRPAPAKTAEPPAAPDPAAPPAAATPAPPAPTTPAPAPPKNTAKPAG</sequence>
<feature type="region of interest" description="Disordered" evidence="1">
    <location>
        <begin position="36"/>
        <end position="65"/>
    </location>
</feature>